<dbReference type="Gene3D" id="3.40.50.300">
    <property type="entry name" value="P-loop containing nucleotide triphosphate hydrolases"/>
    <property type="match status" value="1"/>
</dbReference>
<evidence type="ECO:0000313" key="1">
    <source>
        <dbReference type="EMBL" id="MFD1512051.1"/>
    </source>
</evidence>
<dbReference type="Pfam" id="PF23442">
    <property type="entry name" value="DUF7125"/>
    <property type="match status" value="1"/>
</dbReference>
<accession>A0ABD6AQT9</accession>
<reference evidence="1 2" key="1">
    <citation type="journal article" date="2019" name="Int. J. Syst. Evol. Microbiol.">
        <title>The Global Catalogue of Microorganisms (GCM) 10K type strain sequencing project: providing services to taxonomists for standard genome sequencing and annotation.</title>
        <authorList>
            <consortium name="The Broad Institute Genomics Platform"/>
            <consortium name="The Broad Institute Genome Sequencing Center for Infectious Disease"/>
            <person name="Wu L."/>
            <person name="Ma J."/>
        </authorList>
    </citation>
    <scope>NUCLEOTIDE SEQUENCE [LARGE SCALE GENOMIC DNA]</scope>
    <source>
        <strain evidence="1 2">CGMCC 1.12563</strain>
    </source>
</reference>
<dbReference type="RefSeq" id="WP_250872039.1">
    <property type="nucleotide sequence ID" value="NZ_JALXFV010000002.1"/>
</dbReference>
<dbReference type="InterPro" id="IPR055549">
    <property type="entry name" value="DUF7125"/>
</dbReference>
<dbReference type="Proteomes" id="UP001597187">
    <property type="component" value="Unassembled WGS sequence"/>
</dbReference>
<proteinExistence type="predicted"/>
<name>A0ABD6AQT9_9EURY</name>
<comment type="caution">
    <text evidence="1">The sequence shown here is derived from an EMBL/GenBank/DDBJ whole genome shotgun (WGS) entry which is preliminary data.</text>
</comment>
<protein>
    <submittedName>
        <fullName evidence="1">Transcriptional regulator</fullName>
    </submittedName>
</protein>
<dbReference type="EMBL" id="JBHUDC010000002">
    <property type="protein sequence ID" value="MFD1512051.1"/>
    <property type="molecule type" value="Genomic_DNA"/>
</dbReference>
<evidence type="ECO:0000313" key="2">
    <source>
        <dbReference type="Proteomes" id="UP001597187"/>
    </source>
</evidence>
<dbReference type="InterPro" id="IPR027417">
    <property type="entry name" value="P-loop_NTPase"/>
</dbReference>
<sequence length="206" mass="21704">MDNLSTGNSLLDEQLRGGVPPGSVVALRSRPASQAELLLYELATVRETLYLTFDRTEAAVQSTLDAVPGAAADVTIRRIGADATVDDVVAAVGSLPDGGTLVLDPVTRLEAGDREAYVGILNEVRAAVEAAGGVAVLNAPGQTDGAAHETTEYMADVVFQVATSMRGEQIENKLSVPKFRRGRALTETVNLRLTDIVEIDTSRDIG</sequence>
<organism evidence="1 2">
    <name type="scientific">Halomarina rubra</name>
    <dbReference type="NCBI Taxonomy" id="2071873"/>
    <lineage>
        <taxon>Archaea</taxon>
        <taxon>Methanobacteriati</taxon>
        <taxon>Methanobacteriota</taxon>
        <taxon>Stenosarchaea group</taxon>
        <taxon>Halobacteria</taxon>
        <taxon>Halobacteriales</taxon>
        <taxon>Natronomonadaceae</taxon>
        <taxon>Halomarina</taxon>
    </lineage>
</organism>
<keyword evidence="2" id="KW-1185">Reference proteome</keyword>
<gene>
    <name evidence="1" type="ORF">ACFSBT_01990</name>
</gene>
<dbReference type="AlphaFoldDB" id="A0ABD6AQT9"/>